<sequence length="116" mass="12648">MVQAGLLGLAFMVELAFLIPLHRPICDLKPYLQEKKAAVQRFGVGGSSPRIYSFDPYFHGIGPCFWQLGLLGTILLPIFTGLGGYSMMGTVNPDDVGVLPDKLMETGPVESPRRLP</sequence>
<keyword evidence="1" id="KW-0732">Signal</keyword>
<reference evidence="2 3" key="1">
    <citation type="submission" date="2018-02" db="EMBL/GenBank/DDBJ databases">
        <title>Draft genome of wild Prunus yedoensis var. nudiflora.</title>
        <authorList>
            <person name="Baek S."/>
            <person name="Kim J.-H."/>
            <person name="Choi K."/>
            <person name="Kim G.-B."/>
            <person name="Cho A."/>
            <person name="Jang H."/>
            <person name="Shin C.-H."/>
            <person name="Yu H.-J."/>
            <person name="Mun J.-H."/>
        </authorList>
    </citation>
    <scope>NUCLEOTIDE SEQUENCE [LARGE SCALE GENOMIC DNA]</scope>
    <source>
        <strain evidence="3">cv. Jeju island</strain>
        <tissue evidence="2">Leaf</tissue>
    </source>
</reference>
<proteinExistence type="predicted"/>
<comment type="caution">
    <text evidence="2">The sequence shown here is derived from an EMBL/GenBank/DDBJ whole genome shotgun (WGS) entry which is preliminary data.</text>
</comment>
<evidence type="ECO:0000256" key="1">
    <source>
        <dbReference type="SAM" id="SignalP"/>
    </source>
</evidence>
<name>A0A314UCR4_PRUYE</name>
<evidence type="ECO:0000313" key="2">
    <source>
        <dbReference type="EMBL" id="PQM35233.1"/>
    </source>
</evidence>
<gene>
    <name evidence="2" type="ORF">Pyn_00295</name>
</gene>
<protein>
    <submittedName>
        <fullName evidence="2">Uncharacterized protein</fullName>
    </submittedName>
</protein>
<dbReference type="EMBL" id="PJQY01003700">
    <property type="protein sequence ID" value="PQM35233.1"/>
    <property type="molecule type" value="Genomic_DNA"/>
</dbReference>
<feature type="chain" id="PRO_5016263320" evidence="1">
    <location>
        <begin position="19"/>
        <end position="116"/>
    </location>
</feature>
<evidence type="ECO:0000313" key="3">
    <source>
        <dbReference type="Proteomes" id="UP000250321"/>
    </source>
</evidence>
<accession>A0A314UCR4</accession>
<keyword evidence="3" id="KW-1185">Reference proteome</keyword>
<feature type="signal peptide" evidence="1">
    <location>
        <begin position="1"/>
        <end position="18"/>
    </location>
</feature>
<organism evidence="2 3">
    <name type="scientific">Prunus yedoensis var. nudiflora</name>
    <dbReference type="NCBI Taxonomy" id="2094558"/>
    <lineage>
        <taxon>Eukaryota</taxon>
        <taxon>Viridiplantae</taxon>
        <taxon>Streptophyta</taxon>
        <taxon>Embryophyta</taxon>
        <taxon>Tracheophyta</taxon>
        <taxon>Spermatophyta</taxon>
        <taxon>Magnoliopsida</taxon>
        <taxon>eudicotyledons</taxon>
        <taxon>Gunneridae</taxon>
        <taxon>Pentapetalae</taxon>
        <taxon>rosids</taxon>
        <taxon>fabids</taxon>
        <taxon>Rosales</taxon>
        <taxon>Rosaceae</taxon>
        <taxon>Amygdaloideae</taxon>
        <taxon>Amygdaleae</taxon>
        <taxon>Prunus</taxon>
    </lineage>
</organism>
<dbReference type="Proteomes" id="UP000250321">
    <property type="component" value="Unassembled WGS sequence"/>
</dbReference>
<dbReference type="AlphaFoldDB" id="A0A314UCR4"/>